<dbReference type="Gene3D" id="3.20.20.150">
    <property type="entry name" value="Divalent-metal-dependent TIM barrel enzymes"/>
    <property type="match status" value="1"/>
</dbReference>
<proteinExistence type="predicted"/>
<evidence type="ECO:0000256" key="5">
    <source>
        <dbReference type="ARBA" id="ARBA00022801"/>
    </source>
</evidence>
<evidence type="ECO:0000256" key="3">
    <source>
        <dbReference type="ARBA" id="ARBA00022763"/>
    </source>
</evidence>
<dbReference type="GO" id="GO:0006289">
    <property type="term" value="P:nucleotide-excision repair"/>
    <property type="evidence" value="ECO:0007669"/>
    <property type="project" value="InterPro"/>
</dbReference>
<dbReference type="RefSeq" id="WP_138197637.1">
    <property type="nucleotide sequence ID" value="NZ_VCIW01000026.1"/>
</dbReference>
<keyword evidence="4" id="KW-0228">DNA excision</keyword>
<evidence type="ECO:0000313" key="8">
    <source>
        <dbReference type="Proteomes" id="UP000309676"/>
    </source>
</evidence>
<evidence type="ECO:0000256" key="6">
    <source>
        <dbReference type="ARBA" id="ARBA00023204"/>
    </source>
</evidence>
<keyword evidence="3" id="KW-0227">DNA damage</keyword>
<dbReference type="InterPro" id="IPR036237">
    <property type="entry name" value="Xyl_isomerase-like_sf"/>
</dbReference>
<evidence type="ECO:0000256" key="2">
    <source>
        <dbReference type="ARBA" id="ARBA00022759"/>
    </source>
</evidence>
<dbReference type="EMBL" id="VCIW01000026">
    <property type="protein sequence ID" value="TLS48962.1"/>
    <property type="molecule type" value="Genomic_DNA"/>
</dbReference>
<dbReference type="PANTHER" id="PTHR31290">
    <property type="entry name" value="UV-DAMAGE ENDONUCLEASE"/>
    <property type="match status" value="1"/>
</dbReference>
<dbReference type="GO" id="GO:0004519">
    <property type="term" value="F:endonuclease activity"/>
    <property type="evidence" value="ECO:0007669"/>
    <property type="project" value="UniProtKB-KW"/>
</dbReference>
<keyword evidence="1" id="KW-0540">Nuclease</keyword>
<dbReference type="InterPro" id="IPR004601">
    <property type="entry name" value="UvdE"/>
</dbReference>
<accession>A0A5R9FY40</accession>
<gene>
    <name evidence="7" type="primary">uvsE</name>
    <name evidence="7" type="ORF">FE782_27880</name>
</gene>
<dbReference type="Pfam" id="PF03851">
    <property type="entry name" value="UvdE"/>
    <property type="match status" value="1"/>
</dbReference>
<dbReference type="PANTHER" id="PTHR31290:SF5">
    <property type="entry name" value="UV-DAMAGE ENDONUCLEASE"/>
    <property type="match status" value="1"/>
</dbReference>
<evidence type="ECO:0000313" key="7">
    <source>
        <dbReference type="EMBL" id="TLS48962.1"/>
    </source>
</evidence>
<keyword evidence="2 7" id="KW-0255">Endonuclease</keyword>
<comment type="caution">
    <text evidence="7">The sequence shown here is derived from an EMBL/GenBank/DDBJ whole genome shotgun (WGS) entry which is preliminary data.</text>
</comment>
<protein>
    <submittedName>
        <fullName evidence="7">UV DNA damage repair endonuclease UvsE</fullName>
    </submittedName>
</protein>
<dbReference type="OrthoDB" id="9782576at2"/>
<dbReference type="AlphaFoldDB" id="A0A5R9FY40"/>
<evidence type="ECO:0000256" key="1">
    <source>
        <dbReference type="ARBA" id="ARBA00022722"/>
    </source>
</evidence>
<keyword evidence="6" id="KW-0234">DNA repair</keyword>
<organism evidence="7 8">
    <name type="scientific">Paenibacillus antri</name>
    <dbReference type="NCBI Taxonomy" id="2582848"/>
    <lineage>
        <taxon>Bacteria</taxon>
        <taxon>Bacillati</taxon>
        <taxon>Bacillota</taxon>
        <taxon>Bacilli</taxon>
        <taxon>Bacillales</taxon>
        <taxon>Paenibacillaceae</taxon>
        <taxon>Paenibacillus</taxon>
    </lineage>
</organism>
<sequence length="357" mass="39577">MIIRFGYVAMSVHIKNASPSKTMTATQFQKLADREAAVRKLERIAAENLHNTLRLLKHNRGERIKLYRLSSKLVPLLTHELLEGWNPLAVLEPDFRALGDYAKANGMRLSFHPDHFTVLSTPRKDVLAKSIQDLEWHVAMLERMGLDERYKCNIHIGGTYGDKPKAYERFVRQFAALPERLRRRITLENDDKTFTARETLEACKAVGVPMVLDIHHHAVNNDGETIESLWGDIQGTWAAEKERFAASRGAVSALAGFGGGEPEGSGGAAVAVAAEEDELLVPKIHVSSPKSESDPRGHADYVDVDAFHAFAASVASTTPRLDVMIEAKKKDDALFRLVRDIAAKPGVRRIDGASVEL</sequence>
<dbReference type="NCBIfam" id="TIGR00629">
    <property type="entry name" value="uvde"/>
    <property type="match status" value="1"/>
</dbReference>
<reference evidence="7 8" key="1">
    <citation type="submission" date="2019-05" db="EMBL/GenBank/DDBJ databases">
        <authorList>
            <person name="Narsing Rao M.P."/>
            <person name="Li W.J."/>
        </authorList>
    </citation>
    <scope>NUCLEOTIDE SEQUENCE [LARGE SCALE GENOMIC DNA]</scope>
    <source>
        <strain evidence="7 8">SYSU_K30003</strain>
    </source>
</reference>
<keyword evidence="8" id="KW-1185">Reference proteome</keyword>
<dbReference type="GO" id="GO:0016787">
    <property type="term" value="F:hydrolase activity"/>
    <property type="evidence" value="ECO:0007669"/>
    <property type="project" value="UniProtKB-KW"/>
</dbReference>
<name>A0A5R9FY40_9BACL</name>
<dbReference type="SUPFAM" id="SSF51658">
    <property type="entry name" value="Xylose isomerase-like"/>
    <property type="match status" value="1"/>
</dbReference>
<keyword evidence="5" id="KW-0378">Hydrolase</keyword>
<evidence type="ECO:0000256" key="4">
    <source>
        <dbReference type="ARBA" id="ARBA00022769"/>
    </source>
</evidence>
<dbReference type="Proteomes" id="UP000309676">
    <property type="component" value="Unassembled WGS sequence"/>
</dbReference>
<dbReference type="GO" id="GO:0009411">
    <property type="term" value="P:response to UV"/>
    <property type="evidence" value="ECO:0007669"/>
    <property type="project" value="InterPro"/>
</dbReference>